<dbReference type="Pfam" id="PF00534">
    <property type="entry name" value="Glycos_transf_1"/>
    <property type="match status" value="1"/>
</dbReference>
<proteinExistence type="predicted"/>
<gene>
    <name evidence="4" type="ORF">IAA81_10585</name>
</gene>
<sequence>MIDNIKILFDHQIFDSQKVGGISRYHFEIISRLKKNSILPVKVSQNEYLKNAGFITLENDKYSFENFLPNLRFKGKGRLFNIRNKVFRKKPISNKDEVIRMLKEQNFDIFHPTYYDTYFLEYLGKKPFIITIHDMIYEKYPELFFNFQKTIENKKELIKKASHIIAISQNTKSDIMQLYNIEESKISVIYHGSSLKEKSDSLKNFKEIFGTYILYTGSRTIYKNFYFMINAISDYIRINNINMVCTGGAFSNEETEIFSELGIQGQIFHFFATENELYNLYHDAAAFIFPSYYEGFGIPILESFEAGCPLVCSNTSCFPEIAQDAAYYFNPKSKQEILQAIDKALTSTSTCKISKGFQILNQFTWEESAKKHFEVYTKISI</sequence>
<evidence type="ECO:0000256" key="1">
    <source>
        <dbReference type="ARBA" id="ARBA00022679"/>
    </source>
</evidence>
<dbReference type="EMBL" id="JADIMM010000117">
    <property type="protein sequence ID" value="MBO8458650.1"/>
    <property type="molecule type" value="Genomic_DNA"/>
</dbReference>
<dbReference type="Gene3D" id="3.40.50.2000">
    <property type="entry name" value="Glycogen Phosphorylase B"/>
    <property type="match status" value="2"/>
</dbReference>
<evidence type="ECO:0000313" key="5">
    <source>
        <dbReference type="Proteomes" id="UP000823638"/>
    </source>
</evidence>
<evidence type="ECO:0000313" key="4">
    <source>
        <dbReference type="EMBL" id="MBO8458650.1"/>
    </source>
</evidence>
<comment type="caution">
    <text evidence="4">The sequence shown here is derived from an EMBL/GenBank/DDBJ whole genome shotgun (WGS) entry which is preliminary data.</text>
</comment>
<feature type="domain" description="Glycosyl transferase family 1" evidence="2">
    <location>
        <begin position="212"/>
        <end position="350"/>
    </location>
</feature>
<accession>A0A9D9HRI8</accession>
<dbReference type="PANTHER" id="PTHR46401:SF2">
    <property type="entry name" value="GLYCOSYLTRANSFERASE WBBK-RELATED"/>
    <property type="match status" value="1"/>
</dbReference>
<dbReference type="CDD" id="cd03809">
    <property type="entry name" value="GT4_MtfB-like"/>
    <property type="match status" value="1"/>
</dbReference>
<dbReference type="GO" id="GO:0009103">
    <property type="term" value="P:lipopolysaccharide biosynthetic process"/>
    <property type="evidence" value="ECO:0007669"/>
    <property type="project" value="TreeGrafter"/>
</dbReference>
<dbReference type="Proteomes" id="UP000823638">
    <property type="component" value="Unassembled WGS sequence"/>
</dbReference>
<feature type="domain" description="Glycosyltransferase subfamily 4-like N-terminal" evidence="3">
    <location>
        <begin position="87"/>
        <end position="192"/>
    </location>
</feature>
<reference evidence="4" key="1">
    <citation type="submission" date="2020-10" db="EMBL/GenBank/DDBJ databases">
        <authorList>
            <person name="Gilroy R."/>
        </authorList>
    </citation>
    <scope>NUCLEOTIDE SEQUENCE</scope>
    <source>
        <strain evidence="4">10532</strain>
    </source>
</reference>
<name>A0A9D9HRI8_9SPIR</name>
<dbReference type="InterPro" id="IPR001296">
    <property type="entry name" value="Glyco_trans_1"/>
</dbReference>
<dbReference type="SUPFAM" id="SSF53756">
    <property type="entry name" value="UDP-Glycosyltransferase/glycogen phosphorylase"/>
    <property type="match status" value="1"/>
</dbReference>
<reference evidence="4" key="2">
    <citation type="journal article" date="2021" name="PeerJ">
        <title>Extensive microbial diversity within the chicken gut microbiome revealed by metagenomics and culture.</title>
        <authorList>
            <person name="Gilroy R."/>
            <person name="Ravi A."/>
            <person name="Getino M."/>
            <person name="Pursley I."/>
            <person name="Horton D.L."/>
            <person name="Alikhan N.F."/>
            <person name="Baker D."/>
            <person name="Gharbi K."/>
            <person name="Hall N."/>
            <person name="Watson M."/>
            <person name="Adriaenssens E.M."/>
            <person name="Foster-Nyarko E."/>
            <person name="Jarju S."/>
            <person name="Secka A."/>
            <person name="Antonio M."/>
            <person name="Oren A."/>
            <person name="Chaudhuri R.R."/>
            <person name="La Ragione R."/>
            <person name="Hildebrand F."/>
            <person name="Pallen M.J."/>
        </authorList>
    </citation>
    <scope>NUCLEOTIDE SEQUENCE</scope>
    <source>
        <strain evidence="4">10532</strain>
    </source>
</reference>
<dbReference type="Pfam" id="PF13439">
    <property type="entry name" value="Glyco_transf_4"/>
    <property type="match status" value="1"/>
</dbReference>
<dbReference type="InterPro" id="IPR028098">
    <property type="entry name" value="Glyco_trans_4-like_N"/>
</dbReference>
<keyword evidence="1" id="KW-0808">Transferase</keyword>
<dbReference type="GO" id="GO:0016757">
    <property type="term" value="F:glycosyltransferase activity"/>
    <property type="evidence" value="ECO:0007669"/>
    <property type="project" value="InterPro"/>
</dbReference>
<evidence type="ECO:0000259" key="2">
    <source>
        <dbReference type="Pfam" id="PF00534"/>
    </source>
</evidence>
<dbReference type="AlphaFoldDB" id="A0A9D9HRI8"/>
<evidence type="ECO:0000259" key="3">
    <source>
        <dbReference type="Pfam" id="PF13439"/>
    </source>
</evidence>
<protein>
    <submittedName>
        <fullName evidence="4">Glycosyltransferase family 4 protein</fullName>
    </submittedName>
</protein>
<organism evidence="4 5">
    <name type="scientific">Candidatus Gallitreponema excrementavium</name>
    <dbReference type="NCBI Taxonomy" id="2840840"/>
    <lineage>
        <taxon>Bacteria</taxon>
        <taxon>Pseudomonadati</taxon>
        <taxon>Spirochaetota</taxon>
        <taxon>Spirochaetia</taxon>
        <taxon>Spirochaetales</taxon>
        <taxon>Candidatus Gallitreponema</taxon>
    </lineage>
</organism>
<dbReference type="PANTHER" id="PTHR46401">
    <property type="entry name" value="GLYCOSYLTRANSFERASE WBBK-RELATED"/>
    <property type="match status" value="1"/>
</dbReference>